<sequence>MESLKAKTLSSHRETEKYIAQKIKRIRSVADYIALLQIFYTYFGNLERKIAPFLGTDLIPDISQRRHVKRLAEDIASLGGTPTAGDKGIALPHIRGWQEAIGALYVVEGSTLGGKFIIQLVAKQAEITEGFSFFSAYGEHTAQRWEEFKEIVNAKVTTQEDMDRTVAAADETFTYFTAFIRQHG</sequence>
<dbReference type="SUPFAM" id="SSF48613">
    <property type="entry name" value="Heme oxygenase-like"/>
    <property type="match status" value="1"/>
</dbReference>
<reference evidence="1" key="2">
    <citation type="submission" date="2020-09" db="EMBL/GenBank/DDBJ databases">
        <authorList>
            <person name="Sun Q."/>
            <person name="Zhou Y."/>
        </authorList>
    </citation>
    <scope>NUCLEOTIDE SEQUENCE</scope>
    <source>
        <strain evidence="1">CGMCC 1.12195</strain>
    </source>
</reference>
<dbReference type="Gene3D" id="1.20.910.10">
    <property type="entry name" value="Heme oxygenase-like"/>
    <property type="match status" value="1"/>
</dbReference>
<keyword evidence="2" id="KW-1185">Reference proteome</keyword>
<dbReference type="Pfam" id="PF01126">
    <property type="entry name" value="Heme_oxygenase"/>
    <property type="match status" value="1"/>
</dbReference>
<dbReference type="EMBL" id="BMER01000006">
    <property type="protein sequence ID" value="GGH01310.1"/>
    <property type="molecule type" value="Genomic_DNA"/>
</dbReference>
<evidence type="ECO:0000313" key="2">
    <source>
        <dbReference type="Proteomes" id="UP000660862"/>
    </source>
</evidence>
<organism evidence="1 2">
    <name type="scientific">Parapedobacter pyrenivorans</name>
    <dbReference type="NCBI Taxonomy" id="1305674"/>
    <lineage>
        <taxon>Bacteria</taxon>
        <taxon>Pseudomonadati</taxon>
        <taxon>Bacteroidota</taxon>
        <taxon>Sphingobacteriia</taxon>
        <taxon>Sphingobacteriales</taxon>
        <taxon>Sphingobacteriaceae</taxon>
        <taxon>Parapedobacter</taxon>
    </lineage>
</organism>
<dbReference type="GO" id="GO:0004392">
    <property type="term" value="F:heme oxygenase (decyclizing) activity"/>
    <property type="evidence" value="ECO:0007669"/>
    <property type="project" value="InterPro"/>
</dbReference>
<name>A0A917I088_9SPHI</name>
<dbReference type="CDD" id="cd19166">
    <property type="entry name" value="HemeO-bac"/>
    <property type="match status" value="1"/>
</dbReference>
<protein>
    <submittedName>
        <fullName evidence="1">Heme oxygenase</fullName>
    </submittedName>
</protein>
<dbReference type="AlphaFoldDB" id="A0A917I088"/>
<dbReference type="InterPro" id="IPR016053">
    <property type="entry name" value="Haem_Oase-like"/>
</dbReference>
<proteinExistence type="predicted"/>
<dbReference type="Proteomes" id="UP000660862">
    <property type="component" value="Unassembled WGS sequence"/>
</dbReference>
<dbReference type="GO" id="GO:0006788">
    <property type="term" value="P:heme oxidation"/>
    <property type="evidence" value="ECO:0007669"/>
    <property type="project" value="InterPro"/>
</dbReference>
<gene>
    <name evidence="1" type="ORF">GCM10007415_41740</name>
</gene>
<accession>A0A917I088</accession>
<dbReference type="InterPro" id="IPR016084">
    <property type="entry name" value="Haem_Oase-like_multi-hlx"/>
</dbReference>
<comment type="caution">
    <text evidence="1">The sequence shown here is derived from an EMBL/GenBank/DDBJ whole genome shotgun (WGS) entry which is preliminary data.</text>
</comment>
<reference evidence="1" key="1">
    <citation type="journal article" date="2014" name="Int. J. Syst. Evol. Microbiol.">
        <title>Complete genome sequence of Corynebacterium casei LMG S-19264T (=DSM 44701T), isolated from a smear-ripened cheese.</title>
        <authorList>
            <consortium name="US DOE Joint Genome Institute (JGI-PGF)"/>
            <person name="Walter F."/>
            <person name="Albersmeier A."/>
            <person name="Kalinowski J."/>
            <person name="Ruckert C."/>
        </authorList>
    </citation>
    <scope>NUCLEOTIDE SEQUENCE</scope>
    <source>
        <strain evidence="1">CGMCC 1.12195</strain>
    </source>
</reference>
<evidence type="ECO:0000313" key="1">
    <source>
        <dbReference type="EMBL" id="GGH01310.1"/>
    </source>
</evidence>